<dbReference type="InterPro" id="IPR038765">
    <property type="entry name" value="Papain-like_cys_pep_sf"/>
</dbReference>
<dbReference type="PROSITE" id="PS50235">
    <property type="entry name" value="USP_3"/>
    <property type="match status" value="1"/>
</dbReference>
<dbReference type="InterPro" id="IPR001394">
    <property type="entry name" value="Peptidase_C19_UCH"/>
</dbReference>
<proteinExistence type="inferred from homology"/>
<dbReference type="GO" id="GO:0004843">
    <property type="term" value="F:cysteine-type deubiquitinase activity"/>
    <property type="evidence" value="ECO:0007669"/>
    <property type="project" value="InterPro"/>
</dbReference>
<dbReference type="Pfam" id="PF00443">
    <property type="entry name" value="UCH"/>
    <property type="match status" value="2"/>
</dbReference>
<dbReference type="InterPro" id="IPR028889">
    <property type="entry name" value="USP"/>
</dbReference>
<accession>A0A4Y2CYX2</accession>
<sequence>MNLTATTRHYDFLFLDWYSIIKSVKTTSGESNTREKSAKLPEAKKFKSDPLKQTEKTKIASDITPPILRDISSEIESFEVTRTLVNLGKSCFLNAILQALAHTRKLITYFQSEIFEDHIKNNSCPVTRELVKVLMELWKSSKVPVCPADLKIVEGPELKEESIITEIFESTLRSHLECTNCSHSTYKYETMKSFSVAISEETTSISDCLNLFLSKETIFGKICENCESHDAQKWYSIRKSPKVLVIHIKRFDYVFTGKKPKALKLDVEIVMPSCIYLPQEDENGQISMKEYELYSCVEHFGSKPTGGHSLLVSELRAVSKSVTISFEIWFAGLKPVLNRHKSSRTTVPNAWDAALLWASNSLLEGRGMLVKNQVEET</sequence>
<dbReference type="CDD" id="cd02257">
    <property type="entry name" value="Peptidase_C19"/>
    <property type="match status" value="1"/>
</dbReference>
<evidence type="ECO:0000313" key="3">
    <source>
        <dbReference type="EMBL" id="GBM08485.1"/>
    </source>
</evidence>
<evidence type="ECO:0000259" key="2">
    <source>
        <dbReference type="PROSITE" id="PS50235"/>
    </source>
</evidence>
<dbReference type="GO" id="GO:0005829">
    <property type="term" value="C:cytosol"/>
    <property type="evidence" value="ECO:0007669"/>
    <property type="project" value="TreeGrafter"/>
</dbReference>
<protein>
    <recommendedName>
        <fullName evidence="2">USP domain-containing protein</fullName>
    </recommendedName>
</protein>
<dbReference type="EMBL" id="BGPR01000257">
    <property type="protein sequence ID" value="GBM08485.1"/>
    <property type="molecule type" value="Genomic_DNA"/>
</dbReference>
<dbReference type="Proteomes" id="UP000499080">
    <property type="component" value="Unassembled WGS sequence"/>
</dbReference>
<keyword evidence="4" id="KW-1185">Reference proteome</keyword>
<dbReference type="SUPFAM" id="SSF54001">
    <property type="entry name" value="Cysteine proteinases"/>
    <property type="match status" value="1"/>
</dbReference>
<name>A0A4Y2CYX2_ARAVE</name>
<evidence type="ECO:0000313" key="4">
    <source>
        <dbReference type="Proteomes" id="UP000499080"/>
    </source>
</evidence>
<organism evidence="3 4">
    <name type="scientific">Araneus ventricosus</name>
    <name type="common">Orbweaver spider</name>
    <name type="synonym">Epeira ventricosa</name>
    <dbReference type="NCBI Taxonomy" id="182803"/>
    <lineage>
        <taxon>Eukaryota</taxon>
        <taxon>Metazoa</taxon>
        <taxon>Ecdysozoa</taxon>
        <taxon>Arthropoda</taxon>
        <taxon>Chelicerata</taxon>
        <taxon>Arachnida</taxon>
        <taxon>Araneae</taxon>
        <taxon>Araneomorphae</taxon>
        <taxon>Entelegynae</taxon>
        <taxon>Araneoidea</taxon>
        <taxon>Araneidae</taxon>
        <taxon>Araneus</taxon>
    </lineage>
</organism>
<dbReference type="GO" id="GO:0005634">
    <property type="term" value="C:nucleus"/>
    <property type="evidence" value="ECO:0007669"/>
    <property type="project" value="TreeGrafter"/>
</dbReference>
<dbReference type="InterPro" id="IPR050164">
    <property type="entry name" value="Peptidase_C19"/>
</dbReference>
<dbReference type="GO" id="GO:0016579">
    <property type="term" value="P:protein deubiquitination"/>
    <property type="evidence" value="ECO:0007669"/>
    <property type="project" value="InterPro"/>
</dbReference>
<reference evidence="3 4" key="1">
    <citation type="journal article" date="2019" name="Sci. Rep.">
        <title>Orb-weaving spider Araneus ventricosus genome elucidates the spidroin gene catalogue.</title>
        <authorList>
            <person name="Kono N."/>
            <person name="Nakamura H."/>
            <person name="Ohtoshi R."/>
            <person name="Moran D.A.P."/>
            <person name="Shinohara A."/>
            <person name="Yoshida Y."/>
            <person name="Fujiwara M."/>
            <person name="Mori M."/>
            <person name="Tomita M."/>
            <person name="Arakawa K."/>
        </authorList>
    </citation>
    <scope>NUCLEOTIDE SEQUENCE [LARGE SCALE GENOMIC DNA]</scope>
</reference>
<dbReference type="AlphaFoldDB" id="A0A4Y2CYX2"/>
<dbReference type="OrthoDB" id="292964at2759"/>
<dbReference type="Gene3D" id="3.90.70.10">
    <property type="entry name" value="Cysteine proteinases"/>
    <property type="match status" value="2"/>
</dbReference>
<comment type="caution">
    <text evidence="3">The sequence shown here is derived from an EMBL/GenBank/DDBJ whole genome shotgun (WGS) entry which is preliminary data.</text>
</comment>
<feature type="domain" description="USP" evidence="2">
    <location>
        <begin position="82"/>
        <end position="360"/>
    </location>
</feature>
<dbReference type="PANTHER" id="PTHR24006">
    <property type="entry name" value="UBIQUITIN CARBOXYL-TERMINAL HYDROLASE"/>
    <property type="match status" value="1"/>
</dbReference>
<comment type="similarity">
    <text evidence="1">Belongs to the peptidase C19 family.</text>
</comment>
<evidence type="ECO:0000256" key="1">
    <source>
        <dbReference type="ARBA" id="ARBA00009085"/>
    </source>
</evidence>
<gene>
    <name evidence="3" type="ORF">AVEN_267739_1</name>
</gene>